<proteinExistence type="inferred from homology"/>
<dbReference type="InterPro" id="IPR037069">
    <property type="entry name" value="AcylCoA_DH/ox_N_sf"/>
</dbReference>
<reference evidence="10" key="1">
    <citation type="journal article" date="2021" name="PeerJ">
        <title>Extensive microbial diversity within the chicken gut microbiome revealed by metagenomics and culture.</title>
        <authorList>
            <person name="Gilroy R."/>
            <person name="Ravi A."/>
            <person name="Getino M."/>
            <person name="Pursley I."/>
            <person name="Horton D.L."/>
            <person name="Alikhan N.F."/>
            <person name="Baker D."/>
            <person name="Gharbi K."/>
            <person name="Hall N."/>
            <person name="Watson M."/>
            <person name="Adriaenssens E.M."/>
            <person name="Foster-Nyarko E."/>
            <person name="Jarju S."/>
            <person name="Secka A."/>
            <person name="Antonio M."/>
            <person name="Oren A."/>
            <person name="Chaudhuri R.R."/>
            <person name="La Ragione R."/>
            <person name="Hildebrand F."/>
            <person name="Pallen M.J."/>
        </authorList>
    </citation>
    <scope>NUCLEOTIDE SEQUENCE</scope>
    <source>
        <strain evidence="10">ChiGjej2B2-19336</strain>
    </source>
</reference>
<feature type="non-terminal residue" evidence="10">
    <location>
        <position position="353"/>
    </location>
</feature>
<dbReference type="Pfam" id="PF02771">
    <property type="entry name" value="Acyl-CoA_dh_N"/>
    <property type="match status" value="1"/>
</dbReference>
<dbReference type="Gene3D" id="2.40.110.10">
    <property type="entry name" value="Butyryl-CoA Dehydrogenase, subunit A, domain 2"/>
    <property type="match status" value="1"/>
</dbReference>
<evidence type="ECO:0000256" key="2">
    <source>
        <dbReference type="ARBA" id="ARBA00009347"/>
    </source>
</evidence>
<evidence type="ECO:0000256" key="6">
    <source>
        <dbReference type="RuleBase" id="RU362125"/>
    </source>
</evidence>
<gene>
    <name evidence="10" type="ORF">K8W16_04930</name>
</gene>
<dbReference type="InterPro" id="IPR013786">
    <property type="entry name" value="AcylCoA_DH/ox_N"/>
</dbReference>
<dbReference type="PANTHER" id="PTHR43884:SF12">
    <property type="entry name" value="ISOVALERYL-COA DEHYDROGENASE, MITOCHONDRIAL-RELATED"/>
    <property type="match status" value="1"/>
</dbReference>
<dbReference type="InterPro" id="IPR009100">
    <property type="entry name" value="AcylCoA_DH/oxidase_NM_dom_sf"/>
</dbReference>
<dbReference type="InterPro" id="IPR006089">
    <property type="entry name" value="Acyl-CoA_DH_CS"/>
</dbReference>
<organism evidence="10 11">
    <name type="scientific">Mailhella massiliensis</name>
    <dbReference type="NCBI Taxonomy" id="1903261"/>
    <lineage>
        <taxon>Bacteria</taxon>
        <taxon>Pseudomonadati</taxon>
        <taxon>Thermodesulfobacteriota</taxon>
        <taxon>Desulfovibrionia</taxon>
        <taxon>Desulfovibrionales</taxon>
        <taxon>Desulfovibrionaceae</taxon>
        <taxon>Mailhella</taxon>
    </lineage>
</organism>
<dbReference type="InterPro" id="IPR006091">
    <property type="entry name" value="Acyl-CoA_Oxase/DH_mid-dom"/>
</dbReference>
<sequence>MNSQASLLQRFKDIAAGIVEPLAQKTDEEARFPEEALAALARAGLMGLPYPKEAGGAGSTYREYIEGVEILARACASTAVCYATHVALACYPIWAFGTSEQKEAFLRPLLEGRNLGAFALTEREAGTDVGALHTTAVRARGGYVLNGGKIYITNAGRAHTYIVFARTGGPGPGGISAFLVSHQDKGLFLPPPQKKLGIRGAWTGELLLRDLILPENRRIGKENEGFAIAMKALSIGRIGIAAQATGIAQRALEESLHRLTRRKQFGSLLAEFQGLRWKAADMYTRIEASRQLTIHAAELLDKGCSIGTASSAAKLFASESAVQCTAEAMQIAGGEGYMSGSVVERLYRDAKIT</sequence>
<evidence type="ECO:0000259" key="7">
    <source>
        <dbReference type="Pfam" id="PF00441"/>
    </source>
</evidence>
<accession>A0A921AW32</accession>
<dbReference type="PANTHER" id="PTHR43884">
    <property type="entry name" value="ACYL-COA DEHYDROGENASE"/>
    <property type="match status" value="1"/>
</dbReference>
<dbReference type="InterPro" id="IPR009075">
    <property type="entry name" value="AcylCo_DH/oxidase_C"/>
</dbReference>
<comment type="subunit">
    <text evidence="3">Homotetramer.</text>
</comment>
<dbReference type="Pfam" id="PF02770">
    <property type="entry name" value="Acyl-CoA_dh_M"/>
    <property type="match status" value="1"/>
</dbReference>
<comment type="cofactor">
    <cofactor evidence="1 6">
        <name>FAD</name>
        <dbReference type="ChEBI" id="CHEBI:57692"/>
    </cofactor>
</comment>
<feature type="domain" description="Acyl-CoA dehydrogenase/oxidase C-terminal" evidence="7">
    <location>
        <begin position="223"/>
        <end position="352"/>
    </location>
</feature>
<evidence type="ECO:0000256" key="4">
    <source>
        <dbReference type="ARBA" id="ARBA00022630"/>
    </source>
</evidence>
<dbReference type="FunFam" id="1.20.140.10:FF:000004">
    <property type="entry name" value="Acyl-CoA dehydrogenase FadE25"/>
    <property type="match status" value="1"/>
</dbReference>
<feature type="domain" description="Acyl-CoA oxidase/dehydrogenase middle" evidence="8">
    <location>
        <begin position="117"/>
        <end position="210"/>
    </location>
</feature>
<dbReference type="AlphaFoldDB" id="A0A921AW32"/>
<keyword evidence="6" id="KW-0560">Oxidoreductase</keyword>
<dbReference type="PIRSF" id="PIRSF016578">
    <property type="entry name" value="HsaA"/>
    <property type="match status" value="1"/>
</dbReference>
<dbReference type="InterPro" id="IPR036250">
    <property type="entry name" value="AcylCo_DH-like_C"/>
</dbReference>
<evidence type="ECO:0000256" key="3">
    <source>
        <dbReference type="ARBA" id="ARBA00011881"/>
    </source>
</evidence>
<dbReference type="GO" id="GO:0003995">
    <property type="term" value="F:acyl-CoA dehydrogenase activity"/>
    <property type="evidence" value="ECO:0007669"/>
    <property type="project" value="InterPro"/>
</dbReference>
<dbReference type="Proteomes" id="UP000698963">
    <property type="component" value="Unassembled WGS sequence"/>
</dbReference>
<name>A0A921AW32_9BACT</name>
<evidence type="ECO:0000259" key="9">
    <source>
        <dbReference type="Pfam" id="PF02771"/>
    </source>
</evidence>
<feature type="domain" description="Acyl-CoA dehydrogenase/oxidase N-terminal" evidence="9">
    <location>
        <begin position="4"/>
        <end position="112"/>
    </location>
</feature>
<dbReference type="Gene3D" id="1.20.140.10">
    <property type="entry name" value="Butyryl-CoA Dehydrogenase, subunit A, domain 3"/>
    <property type="match status" value="1"/>
</dbReference>
<evidence type="ECO:0000259" key="8">
    <source>
        <dbReference type="Pfam" id="PF02770"/>
    </source>
</evidence>
<comment type="similarity">
    <text evidence="2 6">Belongs to the acyl-CoA dehydrogenase family.</text>
</comment>
<keyword evidence="5 6" id="KW-0274">FAD</keyword>
<evidence type="ECO:0000313" key="11">
    <source>
        <dbReference type="Proteomes" id="UP000698963"/>
    </source>
</evidence>
<dbReference type="Gene3D" id="1.10.540.10">
    <property type="entry name" value="Acyl-CoA dehydrogenase/oxidase, N-terminal domain"/>
    <property type="match status" value="1"/>
</dbReference>
<evidence type="ECO:0000313" key="10">
    <source>
        <dbReference type="EMBL" id="HJD96970.1"/>
    </source>
</evidence>
<dbReference type="SUPFAM" id="SSF56645">
    <property type="entry name" value="Acyl-CoA dehydrogenase NM domain-like"/>
    <property type="match status" value="1"/>
</dbReference>
<evidence type="ECO:0000256" key="1">
    <source>
        <dbReference type="ARBA" id="ARBA00001974"/>
    </source>
</evidence>
<dbReference type="RefSeq" id="WP_304121655.1">
    <property type="nucleotide sequence ID" value="NZ_DYZA01000091.1"/>
</dbReference>
<keyword evidence="4 6" id="KW-0285">Flavoprotein</keyword>
<dbReference type="PROSITE" id="PS00072">
    <property type="entry name" value="ACYL_COA_DH_1"/>
    <property type="match status" value="1"/>
</dbReference>
<dbReference type="InterPro" id="IPR046373">
    <property type="entry name" value="Acyl-CoA_Oxase/DH_mid-dom_sf"/>
</dbReference>
<comment type="caution">
    <text evidence="10">The sequence shown here is derived from an EMBL/GenBank/DDBJ whole genome shotgun (WGS) entry which is preliminary data.</text>
</comment>
<reference evidence="10" key="2">
    <citation type="submission" date="2021-09" db="EMBL/GenBank/DDBJ databases">
        <authorList>
            <person name="Gilroy R."/>
        </authorList>
    </citation>
    <scope>NUCLEOTIDE SEQUENCE</scope>
    <source>
        <strain evidence="10">ChiGjej2B2-19336</strain>
    </source>
</reference>
<dbReference type="Pfam" id="PF00441">
    <property type="entry name" value="Acyl-CoA_dh_1"/>
    <property type="match status" value="1"/>
</dbReference>
<dbReference type="GO" id="GO:0050660">
    <property type="term" value="F:flavin adenine dinucleotide binding"/>
    <property type="evidence" value="ECO:0007669"/>
    <property type="project" value="InterPro"/>
</dbReference>
<dbReference type="SUPFAM" id="SSF47203">
    <property type="entry name" value="Acyl-CoA dehydrogenase C-terminal domain-like"/>
    <property type="match status" value="1"/>
</dbReference>
<evidence type="ECO:0000256" key="5">
    <source>
        <dbReference type="ARBA" id="ARBA00022827"/>
    </source>
</evidence>
<protein>
    <submittedName>
        <fullName evidence="10">Acyl-CoA dehydrogenase family protein</fullName>
    </submittedName>
</protein>
<dbReference type="EMBL" id="DYZA01000091">
    <property type="protein sequence ID" value="HJD96970.1"/>
    <property type="molecule type" value="Genomic_DNA"/>
</dbReference>